<keyword evidence="4" id="KW-1185">Reference proteome</keyword>
<dbReference type="PROSITE" id="PS01124">
    <property type="entry name" value="HTH_ARAC_FAMILY_2"/>
    <property type="match status" value="1"/>
</dbReference>
<protein>
    <submittedName>
        <fullName evidence="3">Helix-turn-helix transcriptional regulator</fullName>
    </submittedName>
</protein>
<dbReference type="Proteomes" id="UP000634919">
    <property type="component" value="Unassembled WGS sequence"/>
</dbReference>
<gene>
    <name evidence="3" type="ORF">H9646_03660</name>
</gene>
<dbReference type="RefSeq" id="WP_191721983.1">
    <property type="nucleotide sequence ID" value="NZ_JACSQK010000002.1"/>
</dbReference>
<dbReference type="Pfam" id="PF02311">
    <property type="entry name" value="AraC_binding"/>
    <property type="match status" value="1"/>
</dbReference>
<evidence type="ECO:0000256" key="1">
    <source>
        <dbReference type="ARBA" id="ARBA00023125"/>
    </source>
</evidence>
<evidence type="ECO:0000313" key="3">
    <source>
        <dbReference type="EMBL" id="MBD7959567.1"/>
    </source>
</evidence>
<accession>A0ABR8S7W7</accession>
<dbReference type="SUPFAM" id="SSF51182">
    <property type="entry name" value="RmlC-like cupins"/>
    <property type="match status" value="1"/>
</dbReference>
<dbReference type="PANTHER" id="PTHR11019">
    <property type="entry name" value="HTH-TYPE TRANSCRIPTIONAL REGULATOR NIMR"/>
    <property type="match status" value="1"/>
</dbReference>
<dbReference type="PANTHER" id="PTHR11019:SF159">
    <property type="entry name" value="TRANSCRIPTIONAL REGULATOR-RELATED"/>
    <property type="match status" value="1"/>
</dbReference>
<dbReference type="Gene3D" id="1.10.10.60">
    <property type="entry name" value="Homeodomain-like"/>
    <property type="match status" value="1"/>
</dbReference>
<dbReference type="InterPro" id="IPR018060">
    <property type="entry name" value="HTH_AraC"/>
</dbReference>
<sequence length="303" mass="33532">MPKPIALPAVAPGINPHRNARTLEQIPILDPLLYQPHAQRPVRSKMRELDKDTLIMPHTHPWAQLALSTGGVIRLSLANATYIVPPHRAVWVPPGVQHAVTMVETARLYTLYFLPDTHGGGAQAHWMNDPVWQECRVMEASALLRALVVEMDVGSDNSLPLTLTQQERELHLSALVCDELRRAPVIHLGIRLPKDKRLKNLCEAVLADPTRHETLEQWILDTGASLRTVARLFRSELGCTFTQWRQQVVLAHAVALAAQQLPIAHIAAELGYTHSAFSALVRRTVGMTAATFLGQQQSAPTAP</sequence>
<dbReference type="InterPro" id="IPR003313">
    <property type="entry name" value="AraC-bd"/>
</dbReference>
<feature type="domain" description="HTH araC/xylS-type" evidence="2">
    <location>
        <begin position="196"/>
        <end position="295"/>
    </location>
</feature>
<keyword evidence="1" id="KW-0238">DNA-binding</keyword>
<organism evidence="3 4">
    <name type="scientific">Comamonas avium</name>
    <dbReference type="NCBI Taxonomy" id="2762231"/>
    <lineage>
        <taxon>Bacteria</taxon>
        <taxon>Pseudomonadati</taxon>
        <taxon>Pseudomonadota</taxon>
        <taxon>Betaproteobacteria</taxon>
        <taxon>Burkholderiales</taxon>
        <taxon>Comamonadaceae</taxon>
        <taxon>Comamonas</taxon>
    </lineage>
</organism>
<dbReference type="SMART" id="SM00342">
    <property type="entry name" value="HTH_ARAC"/>
    <property type="match status" value="1"/>
</dbReference>
<name>A0ABR8S7W7_9BURK</name>
<dbReference type="Gene3D" id="2.60.120.10">
    <property type="entry name" value="Jelly Rolls"/>
    <property type="match status" value="1"/>
</dbReference>
<evidence type="ECO:0000259" key="2">
    <source>
        <dbReference type="PROSITE" id="PS01124"/>
    </source>
</evidence>
<reference evidence="3 4" key="1">
    <citation type="submission" date="2020-08" db="EMBL/GenBank/DDBJ databases">
        <title>A Genomic Blueprint of the Chicken Gut Microbiome.</title>
        <authorList>
            <person name="Gilroy R."/>
            <person name="Ravi A."/>
            <person name="Getino M."/>
            <person name="Pursley I."/>
            <person name="Horton D.L."/>
            <person name="Alikhan N.-F."/>
            <person name="Baker D."/>
            <person name="Gharbi K."/>
            <person name="Hall N."/>
            <person name="Watson M."/>
            <person name="Adriaenssens E.M."/>
            <person name="Foster-Nyarko E."/>
            <person name="Jarju S."/>
            <person name="Secka A."/>
            <person name="Antonio M."/>
            <person name="Oren A."/>
            <person name="Chaudhuri R."/>
            <person name="La Ragione R.M."/>
            <person name="Hildebrand F."/>
            <person name="Pallen M.J."/>
        </authorList>
    </citation>
    <scope>NUCLEOTIDE SEQUENCE [LARGE SCALE GENOMIC DNA]</scope>
    <source>
        <strain evidence="3 4">Sa2CVA6</strain>
    </source>
</reference>
<proteinExistence type="predicted"/>
<comment type="caution">
    <text evidence="3">The sequence shown here is derived from an EMBL/GenBank/DDBJ whole genome shotgun (WGS) entry which is preliminary data.</text>
</comment>
<dbReference type="InterPro" id="IPR011051">
    <property type="entry name" value="RmlC_Cupin_sf"/>
</dbReference>
<dbReference type="EMBL" id="JACSQK010000002">
    <property type="protein sequence ID" value="MBD7959567.1"/>
    <property type="molecule type" value="Genomic_DNA"/>
</dbReference>
<dbReference type="Pfam" id="PF12833">
    <property type="entry name" value="HTH_18"/>
    <property type="match status" value="1"/>
</dbReference>
<dbReference type="CDD" id="cd06124">
    <property type="entry name" value="cupin_NimR-like_N"/>
    <property type="match status" value="1"/>
</dbReference>
<evidence type="ECO:0000313" key="4">
    <source>
        <dbReference type="Proteomes" id="UP000634919"/>
    </source>
</evidence>
<dbReference type="InterPro" id="IPR014710">
    <property type="entry name" value="RmlC-like_jellyroll"/>
</dbReference>